<name>A0A318N764_9PROT</name>
<keyword evidence="4" id="KW-1185">Reference proteome</keyword>
<organism evidence="3 4">
    <name type="scientific">Commensalibacter melissae</name>
    <dbReference type="NCBI Taxonomy" id="2070537"/>
    <lineage>
        <taxon>Bacteria</taxon>
        <taxon>Pseudomonadati</taxon>
        <taxon>Pseudomonadota</taxon>
        <taxon>Alphaproteobacteria</taxon>
        <taxon>Acetobacterales</taxon>
        <taxon>Acetobacteraceae</taxon>
    </lineage>
</organism>
<evidence type="ECO:0000256" key="1">
    <source>
        <dbReference type="SAM" id="MobiDB-lite"/>
    </source>
</evidence>
<dbReference type="EMBL" id="QGLT01000001">
    <property type="protein sequence ID" value="PXZ01564.1"/>
    <property type="molecule type" value="Genomic_DNA"/>
</dbReference>
<gene>
    <name evidence="3" type="ORF">DK869_00695</name>
</gene>
<dbReference type="RefSeq" id="WP_110438083.1">
    <property type="nucleotide sequence ID" value="NZ_CP046393.1"/>
</dbReference>
<sequence>MVLVLSRQKINRLKPLFNRQQNFYHQIYNEILTYSDADHARIFAQPEFNNDIVRWNAEGQTSFSWKELDQNQQQKLLQATRSILLDIEEITQHYPGLTLSRFFNQCRQFPGLDFLYAVDGKPVITAWGFSCDQKTYDPLMGVVRKKRNHLFFWNRFPWITALSAFALGLLTSIFWTDEDLNGKKCEIIYPSENKVRHVMNDKKRQDQLADERNKLLEQWNILQNQCRIPSVKPLVPIDPTKIDPLPPPEQLPEIPSLKDNSNLPDIDTLQKKNVPKPPVNSTVPPKTDVKSNNKVDLPKESWNKKDTTMLKGCWHLTTHLELYTHGLFFNSHQPVTNWSLCFNPNAAGHQVLTRRDGGTCQGPLYAGFQGEQLVLNQPEDCQGDFHLISGKNVCTRLNDREARCTYIDENGHQSTGIFKR</sequence>
<keyword evidence="2" id="KW-1133">Transmembrane helix</keyword>
<feature type="compositionally biased region" description="Basic and acidic residues" evidence="1">
    <location>
        <begin position="287"/>
        <end position="299"/>
    </location>
</feature>
<keyword evidence="2" id="KW-0812">Transmembrane</keyword>
<comment type="caution">
    <text evidence="3">The sequence shown here is derived from an EMBL/GenBank/DDBJ whole genome shotgun (WGS) entry which is preliminary data.</text>
</comment>
<evidence type="ECO:0000313" key="4">
    <source>
        <dbReference type="Proteomes" id="UP000247565"/>
    </source>
</evidence>
<dbReference type="OrthoDB" id="7282472at2"/>
<feature type="transmembrane region" description="Helical" evidence="2">
    <location>
        <begin position="156"/>
        <end position="175"/>
    </location>
</feature>
<reference evidence="3 4" key="1">
    <citation type="submission" date="2018-05" db="EMBL/GenBank/DDBJ databases">
        <title>Reference genomes for bee gut microbiota database.</title>
        <authorList>
            <person name="Ellegaard K.M."/>
        </authorList>
    </citation>
    <scope>NUCLEOTIDE SEQUENCE [LARGE SCALE GENOMIC DNA]</scope>
    <source>
        <strain evidence="3 4">ESL0284</strain>
    </source>
</reference>
<dbReference type="Proteomes" id="UP000247565">
    <property type="component" value="Unassembled WGS sequence"/>
</dbReference>
<accession>A0A318N764</accession>
<feature type="region of interest" description="Disordered" evidence="1">
    <location>
        <begin position="241"/>
        <end position="299"/>
    </location>
</feature>
<evidence type="ECO:0000313" key="3">
    <source>
        <dbReference type="EMBL" id="PXZ01564.1"/>
    </source>
</evidence>
<proteinExistence type="predicted"/>
<protein>
    <submittedName>
        <fullName evidence="3">Uncharacterized protein</fullName>
    </submittedName>
</protein>
<dbReference type="AlphaFoldDB" id="A0A318N764"/>
<evidence type="ECO:0000256" key="2">
    <source>
        <dbReference type="SAM" id="Phobius"/>
    </source>
</evidence>
<keyword evidence="2" id="KW-0472">Membrane</keyword>